<sequence length="181" mass="19877">MKHRVIFVDPELWTTPKENRMNPTITTGDWRRAGALLKHRLARDVDGCNAILEETIQVARLSNLIVALIGTLDAVADQLLTPLGLDGLNEWLEAWTRTDFDPTRPTEWTRAAALAVACHAKDTSEMHRVIEEGDDDNVTPVVLSIIDAYAAACPALATHTGSQVITHGLRMLTGMEAEGDQ</sequence>
<dbReference type="RefSeq" id="WP_301161887.1">
    <property type="nucleotide sequence ID" value="NZ_JAUHTC010000101.1"/>
</dbReference>
<protein>
    <submittedName>
        <fullName evidence="1">Uncharacterized protein</fullName>
    </submittedName>
</protein>
<name>A0ABT8HPD0_MYCAO</name>
<dbReference type="EMBL" id="JAUHTC010000101">
    <property type="protein sequence ID" value="MDN4522622.1"/>
    <property type="molecule type" value="Genomic_DNA"/>
</dbReference>
<keyword evidence="2" id="KW-1185">Reference proteome</keyword>
<accession>A0ABT8HPD0</accession>
<gene>
    <name evidence="1" type="ORF">QYF68_33075</name>
</gene>
<dbReference type="Proteomes" id="UP001172687">
    <property type="component" value="Unassembled WGS sequence"/>
</dbReference>
<proteinExistence type="predicted"/>
<organism evidence="1 2">
    <name type="scientific">Mycolicibacterium austroafricanum</name>
    <name type="common">Mycobacterium austroafricanum</name>
    <dbReference type="NCBI Taxonomy" id="39687"/>
    <lineage>
        <taxon>Bacteria</taxon>
        <taxon>Bacillati</taxon>
        <taxon>Actinomycetota</taxon>
        <taxon>Actinomycetes</taxon>
        <taxon>Mycobacteriales</taxon>
        <taxon>Mycobacteriaceae</taxon>
        <taxon>Mycolicibacterium</taxon>
    </lineage>
</organism>
<comment type="caution">
    <text evidence="1">The sequence shown here is derived from an EMBL/GenBank/DDBJ whole genome shotgun (WGS) entry which is preliminary data.</text>
</comment>
<evidence type="ECO:0000313" key="2">
    <source>
        <dbReference type="Proteomes" id="UP001172687"/>
    </source>
</evidence>
<reference evidence="1" key="1">
    <citation type="submission" date="2023-07" db="EMBL/GenBank/DDBJ databases">
        <title>Degradation of tert-butanol by M. austroafricanum TBA100.</title>
        <authorList>
            <person name="Helbich S."/>
            <person name="Vainshtein Y."/>
        </authorList>
    </citation>
    <scope>NUCLEOTIDE SEQUENCE</scope>
    <source>
        <strain evidence="1">TBA100</strain>
    </source>
</reference>
<evidence type="ECO:0000313" key="1">
    <source>
        <dbReference type="EMBL" id="MDN4522622.1"/>
    </source>
</evidence>